<reference evidence="2" key="1">
    <citation type="submission" date="2021-06" db="EMBL/GenBank/DDBJ databases">
        <title>Comparative genomics, transcriptomics and evolutionary studies reveal genomic signatures of adaptation to plant cell wall in hemibiotrophic fungi.</title>
        <authorList>
            <consortium name="DOE Joint Genome Institute"/>
            <person name="Baroncelli R."/>
            <person name="Diaz J.F."/>
            <person name="Benocci T."/>
            <person name="Peng M."/>
            <person name="Battaglia E."/>
            <person name="Haridas S."/>
            <person name="Andreopoulos W."/>
            <person name="Labutti K."/>
            <person name="Pangilinan J."/>
            <person name="Floch G.L."/>
            <person name="Makela M.R."/>
            <person name="Henrissat B."/>
            <person name="Grigoriev I.V."/>
            <person name="Crouch J.A."/>
            <person name="De Vries R.P."/>
            <person name="Sukno S.A."/>
            <person name="Thon M.R."/>
        </authorList>
    </citation>
    <scope>NUCLEOTIDE SEQUENCE</scope>
    <source>
        <strain evidence="2">MAFF235873</strain>
    </source>
</reference>
<organism evidence="2 3">
    <name type="scientific">Colletotrichum zoysiae</name>
    <dbReference type="NCBI Taxonomy" id="1216348"/>
    <lineage>
        <taxon>Eukaryota</taxon>
        <taxon>Fungi</taxon>
        <taxon>Dikarya</taxon>
        <taxon>Ascomycota</taxon>
        <taxon>Pezizomycotina</taxon>
        <taxon>Sordariomycetes</taxon>
        <taxon>Hypocreomycetidae</taxon>
        <taxon>Glomerellales</taxon>
        <taxon>Glomerellaceae</taxon>
        <taxon>Colletotrichum</taxon>
        <taxon>Colletotrichum graminicola species complex</taxon>
    </lineage>
</organism>
<gene>
    <name evidence="2" type="ORF">LX32DRAFT_80080</name>
</gene>
<accession>A0AAD9LXK0</accession>
<evidence type="ECO:0000256" key="1">
    <source>
        <dbReference type="SAM" id="MobiDB-lite"/>
    </source>
</evidence>
<dbReference type="EMBL" id="MU842952">
    <property type="protein sequence ID" value="KAK2024854.1"/>
    <property type="molecule type" value="Genomic_DNA"/>
</dbReference>
<name>A0AAD9LXK0_9PEZI</name>
<proteinExistence type="predicted"/>
<keyword evidence="3" id="KW-1185">Reference proteome</keyword>
<feature type="region of interest" description="Disordered" evidence="1">
    <location>
        <begin position="1"/>
        <end position="22"/>
    </location>
</feature>
<dbReference type="Proteomes" id="UP001232148">
    <property type="component" value="Unassembled WGS sequence"/>
</dbReference>
<comment type="caution">
    <text evidence="2">The sequence shown here is derived from an EMBL/GenBank/DDBJ whole genome shotgun (WGS) entry which is preliminary data.</text>
</comment>
<evidence type="ECO:0000313" key="3">
    <source>
        <dbReference type="Proteomes" id="UP001232148"/>
    </source>
</evidence>
<protein>
    <submittedName>
        <fullName evidence="2">Uncharacterized protein</fullName>
    </submittedName>
</protein>
<evidence type="ECO:0000313" key="2">
    <source>
        <dbReference type="EMBL" id="KAK2024854.1"/>
    </source>
</evidence>
<sequence length="157" mass="17105">MRSYTPPAASITEPGDGRDQQTGALQCRAAWADGYLQLTASKRCPTVGHVKLHKRASITCNVTQPRPTPFSQPSNSHRVFLFSRLTFSTPEYESHRLLHEAACLSRTGRSASSLFRLSLRSSPSGLRRPELVSGTDTTTPTSWRIVASGGCLKNGFG</sequence>
<dbReference type="AlphaFoldDB" id="A0AAD9LXK0"/>